<evidence type="ECO:0000313" key="3">
    <source>
        <dbReference type="Proteomes" id="UP000183567"/>
    </source>
</evidence>
<dbReference type="AlphaFoldDB" id="A0A1J8QP79"/>
<comment type="caution">
    <text evidence="2">The sequence shown here is derived from an EMBL/GenBank/DDBJ whole genome shotgun (WGS) entry which is preliminary data.</text>
</comment>
<keyword evidence="1" id="KW-1133">Transmembrane helix</keyword>
<evidence type="ECO:0000313" key="2">
    <source>
        <dbReference type="EMBL" id="OJA11210.1"/>
    </source>
</evidence>
<feature type="transmembrane region" description="Helical" evidence="1">
    <location>
        <begin position="12"/>
        <end position="31"/>
    </location>
</feature>
<gene>
    <name evidence="2" type="ORF">AZE42_05763</name>
</gene>
<accession>A0A1J8QP79</accession>
<dbReference type="OrthoDB" id="6509908at2759"/>
<keyword evidence="1" id="KW-0472">Membrane</keyword>
<dbReference type="Proteomes" id="UP000183567">
    <property type="component" value="Unassembled WGS sequence"/>
</dbReference>
<keyword evidence="3" id="KW-1185">Reference proteome</keyword>
<sequence length="49" mass="5496">MVTDLLFSRSWIGSVQYALIYLPALVAGRLFDLGYFKIPSSSCKVLLLE</sequence>
<organism evidence="2 3">
    <name type="scientific">Rhizopogon vesiculosus</name>
    <dbReference type="NCBI Taxonomy" id="180088"/>
    <lineage>
        <taxon>Eukaryota</taxon>
        <taxon>Fungi</taxon>
        <taxon>Dikarya</taxon>
        <taxon>Basidiomycota</taxon>
        <taxon>Agaricomycotina</taxon>
        <taxon>Agaricomycetes</taxon>
        <taxon>Agaricomycetidae</taxon>
        <taxon>Boletales</taxon>
        <taxon>Suillineae</taxon>
        <taxon>Rhizopogonaceae</taxon>
        <taxon>Rhizopogon</taxon>
    </lineage>
</organism>
<proteinExistence type="predicted"/>
<keyword evidence="1" id="KW-0812">Transmembrane</keyword>
<reference evidence="2 3" key="1">
    <citation type="submission" date="2016-03" db="EMBL/GenBank/DDBJ databases">
        <title>Comparative genomics of the ectomycorrhizal sister species Rhizopogon vinicolor and Rhizopogon vesiculosus (Basidiomycota: Boletales) reveals a divergence of the mating type B locus.</title>
        <authorList>
            <person name="Mujic A.B."/>
            <person name="Kuo A."/>
            <person name="Tritt A."/>
            <person name="Lipzen A."/>
            <person name="Chen C."/>
            <person name="Johnson J."/>
            <person name="Sharma A."/>
            <person name="Barry K."/>
            <person name="Grigoriev I.V."/>
            <person name="Spatafora J.W."/>
        </authorList>
    </citation>
    <scope>NUCLEOTIDE SEQUENCE [LARGE SCALE GENOMIC DNA]</scope>
    <source>
        <strain evidence="2 3">AM-OR11-056</strain>
    </source>
</reference>
<evidence type="ECO:0000256" key="1">
    <source>
        <dbReference type="SAM" id="Phobius"/>
    </source>
</evidence>
<protein>
    <submittedName>
        <fullName evidence="2">Uncharacterized protein</fullName>
    </submittedName>
</protein>
<dbReference type="EMBL" id="LVVM01005182">
    <property type="protein sequence ID" value="OJA11210.1"/>
    <property type="molecule type" value="Genomic_DNA"/>
</dbReference>
<name>A0A1J8QP79_9AGAM</name>